<reference evidence="2 3" key="1">
    <citation type="submission" date="2016-07" db="EMBL/GenBank/DDBJ databases">
        <title>Pervasive Adenine N6-methylation of Active Genes in Fungi.</title>
        <authorList>
            <consortium name="DOE Joint Genome Institute"/>
            <person name="Mondo S.J."/>
            <person name="Dannebaum R.O."/>
            <person name="Kuo R.C."/>
            <person name="Labutti K."/>
            <person name="Haridas S."/>
            <person name="Kuo A."/>
            <person name="Salamov A."/>
            <person name="Ahrendt S.R."/>
            <person name="Lipzen A."/>
            <person name="Sullivan W."/>
            <person name="Andreopoulos W.B."/>
            <person name="Clum A."/>
            <person name="Lindquist E."/>
            <person name="Daum C."/>
            <person name="Ramamoorthy G.K."/>
            <person name="Gryganskyi A."/>
            <person name="Culley D."/>
            <person name="Magnuson J.K."/>
            <person name="James T.Y."/>
            <person name="O'Malley M.A."/>
            <person name="Stajich J.E."/>
            <person name="Spatafora J.W."/>
            <person name="Visel A."/>
            <person name="Grigoriev I.V."/>
        </authorList>
    </citation>
    <scope>NUCLEOTIDE SEQUENCE [LARGE SCALE GENOMIC DNA]</scope>
    <source>
        <strain evidence="2 3">CBS 931.73</strain>
    </source>
</reference>
<name>A0A1Y1Y3F3_9FUNG</name>
<dbReference type="InterPro" id="IPR036047">
    <property type="entry name" value="F-box-like_dom_sf"/>
</dbReference>
<gene>
    <name evidence="2" type="ORF">K493DRAFT_43175</name>
</gene>
<dbReference type="Proteomes" id="UP000193498">
    <property type="component" value="Unassembled WGS sequence"/>
</dbReference>
<evidence type="ECO:0000313" key="2">
    <source>
        <dbReference type="EMBL" id="ORX92509.1"/>
    </source>
</evidence>
<dbReference type="EMBL" id="MCFE01000272">
    <property type="protein sequence ID" value="ORX92509.1"/>
    <property type="molecule type" value="Genomic_DNA"/>
</dbReference>
<dbReference type="AlphaFoldDB" id="A0A1Y1Y3F3"/>
<protein>
    <recommendedName>
        <fullName evidence="4">F-box domain-containing protein</fullName>
    </recommendedName>
</protein>
<sequence>MTNINQTPFQESKNQTSHSLYSSFSSRCLSVESNSDFSATNPHFGHPTSKQNRNRNKESPNEPQPNDSSGGLRNHSRQRSITPCHNYAWAGNNPTTTLNALPAEIVLLIFSFLGGEEVHRVSQVGTSCIS</sequence>
<dbReference type="InParanoid" id="A0A1Y1Y3F3"/>
<evidence type="ECO:0000256" key="1">
    <source>
        <dbReference type="SAM" id="MobiDB-lite"/>
    </source>
</evidence>
<proteinExistence type="predicted"/>
<organism evidence="2 3">
    <name type="scientific">Basidiobolus meristosporus CBS 931.73</name>
    <dbReference type="NCBI Taxonomy" id="1314790"/>
    <lineage>
        <taxon>Eukaryota</taxon>
        <taxon>Fungi</taxon>
        <taxon>Fungi incertae sedis</taxon>
        <taxon>Zoopagomycota</taxon>
        <taxon>Entomophthoromycotina</taxon>
        <taxon>Basidiobolomycetes</taxon>
        <taxon>Basidiobolales</taxon>
        <taxon>Basidiobolaceae</taxon>
        <taxon>Basidiobolus</taxon>
    </lineage>
</organism>
<feature type="region of interest" description="Disordered" evidence="1">
    <location>
        <begin position="33"/>
        <end position="78"/>
    </location>
</feature>
<comment type="caution">
    <text evidence="2">The sequence shown here is derived from an EMBL/GenBank/DDBJ whole genome shotgun (WGS) entry which is preliminary data.</text>
</comment>
<evidence type="ECO:0008006" key="4">
    <source>
        <dbReference type="Google" id="ProtNLM"/>
    </source>
</evidence>
<accession>A0A1Y1Y3F3</accession>
<keyword evidence="3" id="KW-1185">Reference proteome</keyword>
<dbReference type="CDD" id="cd09917">
    <property type="entry name" value="F-box_SF"/>
    <property type="match status" value="1"/>
</dbReference>
<evidence type="ECO:0000313" key="3">
    <source>
        <dbReference type="Proteomes" id="UP000193498"/>
    </source>
</evidence>
<dbReference type="SUPFAM" id="SSF81383">
    <property type="entry name" value="F-box domain"/>
    <property type="match status" value="1"/>
</dbReference>